<feature type="domain" description="N-acetyltransferase" evidence="1">
    <location>
        <begin position="1"/>
        <end position="152"/>
    </location>
</feature>
<dbReference type="PROSITE" id="PS51186">
    <property type="entry name" value="GNAT"/>
    <property type="match status" value="1"/>
</dbReference>
<dbReference type="InterPro" id="IPR036527">
    <property type="entry name" value="SCP2_sterol-bd_dom_sf"/>
</dbReference>
<reference evidence="2 3" key="1">
    <citation type="journal article" date="2015" name="Genome Announc.">
        <title>Expanding the biotechnology potential of lactobacilli through comparative genomics of 213 strains and associated genera.</title>
        <authorList>
            <person name="Sun Z."/>
            <person name="Harris H.M."/>
            <person name="McCann A."/>
            <person name="Guo C."/>
            <person name="Argimon S."/>
            <person name="Zhang W."/>
            <person name="Yang X."/>
            <person name="Jeffery I.B."/>
            <person name="Cooney J.C."/>
            <person name="Kagawa T.F."/>
            <person name="Liu W."/>
            <person name="Song Y."/>
            <person name="Salvetti E."/>
            <person name="Wrobel A."/>
            <person name="Rasinkangas P."/>
            <person name="Parkhill J."/>
            <person name="Rea M.C."/>
            <person name="O'Sullivan O."/>
            <person name="Ritari J."/>
            <person name="Douillard F.P."/>
            <person name="Paul Ross R."/>
            <person name="Yang R."/>
            <person name="Briner A.E."/>
            <person name="Felis G.E."/>
            <person name="de Vos W.M."/>
            <person name="Barrangou R."/>
            <person name="Klaenhammer T.R."/>
            <person name="Caufield P.W."/>
            <person name="Cui Y."/>
            <person name="Zhang H."/>
            <person name="O'Toole P.W."/>
        </authorList>
    </citation>
    <scope>NUCLEOTIDE SEQUENCE [LARGE SCALE GENOMIC DNA]</scope>
    <source>
        <strain evidence="2 3">DSM 20653</strain>
    </source>
</reference>
<dbReference type="SUPFAM" id="SSF55718">
    <property type="entry name" value="SCP-like"/>
    <property type="match status" value="1"/>
</dbReference>
<sequence length="387" mass="45438">MEDLILQSSERELLYQLYLYAFNRQDLPARKAFFMNRVEHGKVFRIKDDDQIISALYRLPFELRIGDQLFQMGGIGDVMTYPEYGGHGYATTLLKAALEDMNADGYELSFLAPFSQRYYRRLGFEQVENSFTYEIDSEKLRPVKVKNKYKIERTSFASSVDEIAEYYCQAVAIQDGKINRQPWWWHYLTLKNNWNVAKVYDSTKMIGYAIYEIQRTELVVFEMNYQDGDTYQTLLDFIAAHSSMVKRFIFKDYSNFYQGYYSSEPGEMNVHIEPYMMGRIVNFKSFITKYPFGNEFGTVAIKVEDNILQSNNGIWKVSKDEIKQVSQEDHWQIKGKINNLSAFFLGQSSLRQAIQFHRIQTQSIGNDQLTRFDSAIKKSILGFNDYF</sequence>
<accession>A0A0R1ZFC4</accession>
<dbReference type="PANTHER" id="PTHR37817:SF1">
    <property type="entry name" value="N-ACETYLTRANSFERASE EIS"/>
    <property type="match status" value="1"/>
</dbReference>
<dbReference type="PATRIC" id="fig|1423820.4.peg.226"/>
<dbReference type="InterPro" id="IPR000182">
    <property type="entry name" value="GNAT_dom"/>
</dbReference>
<dbReference type="Pfam" id="PF13530">
    <property type="entry name" value="SCP2_2"/>
    <property type="match status" value="1"/>
</dbReference>
<dbReference type="AlphaFoldDB" id="A0A0R1ZFC4"/>
<dbReference type="PANTHER" id="PTHR37817">
    <property type="entry name" value="N-ACETYLTRANSFERASE EIS"/>
    <property type="match status" value="1"/>
</dbReference>
<dbReference type="RefSeq" id="WP_057906379.1">
    <property type="nucleotide sequence ID" value="NZ_AYYZ01000012.1"/>
</dbReference>
<gene>
    <name evidence="2" type="ORF">FC64_GL000224</name>
</gene>
<organism evidence="2 3">
    <name type="scientific">Ligilactobacillus araffinosus DSM 20653</name>
    <dbReference type="NCBI Taxonomy" id="1423820"/>
    <lineage>
        <taxon>Bacteria</taxon>
        <taxon>Bacillati</taxon>
        <taxon>Bacillota</taxon>
        <taxon>Bacilli</taxon>
        <taxon>Lactobacillales</taxon>
        <taxon>Lactobacillaceae</taxon>
        <taxon>Ligilactobacillus</taxon>
    </lineage>
</organism>
<name>A0A0R1ZFC4_9LACO</name>
<dbReference type="EMBL" id="AYYZ01000012">
    <property type="protein sequence ID" value="KRM52943.1"/>
    <property type="molecule type" value="Genomic_DNA"/>
</dbReference>
<dbReference type="InterPro" id="IPR025559">
    <property type="entry name" value="Eis_dom"/>
</dbReference>
<dbReference type="Pfam" id="PF13527">
    <property type="entry name" value="Acetyltransf_9"/>
    <property type="match status" value="1"/>
</dbReference>
<dbReference type="Pfam" id="PF17668">
    <property type="entry name" value="Acetyltransf_17"/>
    <property type="match status" value="1"/>
</dbReference>
<dbReference type="Proteomes" id="UP000051291">
    <property type="component" value="Unassembled WGS sequence"/>
</dbReference>
<dbReference type="STRING" id="1423820.FC64_GL000224"/>
<dbReference type="InterPro" id="IPR041380">
    <property type="entry name" value="Acetyltransf_17"/>
</dbReference>
<dbReference type="GO" id="GO:0034069">
    <property type="term" value="F:aminoglycoside N-acetyltransferase activity"/>
    <property type="evidence" value="ECO:0007669"/>
    <property type="project" value="TreeGrafter"/>
</dbReference>
<keyword evidence="3" id="KW-1185">Reference proteome</keyword>
<dbReference type="CDD" id="cd04301">
    <property type="entry name" value="NAT_SF"/>
    <property type="match status" value="1"/>
</dbReference>
<keyword evidence="2" id="KW-0808">Transferase</keyword>
<dbReference type="InterPro" id="IPR016181">
    <property type="entry name" value="Acyl_CoA_acyltransferase"/>
</dbReference>
<dbReference type="SUPFAM" id="SSF55729">
    <property type="entry name" value="Acyl-CoA N-acyltransferases (Nat)"/>
    <property type="match status" value="1"/>
</dbReference>
<comment type="caution">
    <text evidence="2">The sequence shown here is derived from an EMBL/GenBank/DDBJ whole genome shotgun (WGS) entry which is preliminary data.</text>
</comment>
<evidence type="ECO:0000313" key="2">
    <source>
        <dbReference type="EMBL" id="KRM52943.1"/>
    </source>
</evidence>
<evidence type="ECO:0000313" key="3">
    <source>
        <dbReference type="Proteomes" id="UP000051291"/>
    </source>
</evidence>
<dbReference type="Gene3D" id="3.40.630.30">
    <property type="match status" value="2"/>
</dbReference>
<dbReference type="InterPro" id="IPR051554">
    <property type="entry name" value="Acetyltransferase_Eis"/>
</dbReference>
<dbReference type="GO" id="GO:0030649">
    <property type="term" value="P:aminoglycoside antibiotic catabolic process"/>
    <property type="evidence" value="ECO:0007669"/>
    <property type="project" value="TreeGrafter"/>
</dbReference>
<dbReference type="Gene3D" id="3.30.1050.10">
    <property type="entry name" value="SCP2 sterol-binding domain"/>
    <property type="match status" value="1"/>
</dbReference>
<protein>
    <submittedName>
        <fullName evidence="2">Putative acetyltransferase (Putative)</fullName>
    </submittedName>
</protein>
<proteinExistence type="predicted"/>
<evidence type="ECO:0000259" key="1">
    <source>
        <dbReference type="PROSITE" id="PS51186"/>
    </source>
</evidence>